<evidence type="ECO:0000313" key="1">
    <source>
        <dbReference type="EMBL" id="KKL63855.1"/>
    </source>
</evidence>
<gene>
    <name evidence="1" type="ORF">LCGC14_2170950</name>
</gene>
<name>A0A0F9G2T5_9ZZZZ</name>
<sequence length="330" mass="38552">MINYKAFIEKYFKIKNKAGEIVPFIFNPTQNLYYEQLEKEYQELTNIRENILKARKEGFSSFWEAIFTVDFIMGTNGLAPIISGQVVSHKDVETKPHFQRVDLFLNSYLYKKKIERKDFLDIDNQTSYIKSRTGPELFIGSAGAKVLGRGGDTLNLLFTEVGFYPNTPIINAEDLVTGAEQQVPMGMGKIIRESTGNVVGDFYYEEWYRGMSEWCSVEEEKISPFISRFFPWFVHKEYRVPCPPAFKFSPDELEIRLLYHLDSDQLYWYHLKKRSIKDINKFRREYPNNPVEAFLSGGSCFFDLQTLNWYLSKTKKPIKHGYLAPDGGWI</sequence>
<dbReference type="InterPro" id="IPR027417">
    <property type="entry name" value="P-loop_NTPase"/>
</dbReference>
<comment type="caution">
    <text evidence="1">The sequence shown here is derived from an EMBL/GenBank/DDBJ whole genome shotgun (WGS) entry which is preliminary data.</text>
</comment>
<protein>
    <submittedName>
        <fullName evidence="1">Uncharacterized protein</fullName>
    </submittedName>
</protein>
<dbReference type="Gene3D" id="3.40.50.300">
    <property type="entry name" value="P-loop containing nucleotide triphosphate hydrolases"/>
    <property type="match status" value="1"/>
</dbReference>
<organism evidence="1">
    <name type="scientific">marine sediment metagenome</name>
    <dbReference type="NCBI Taxonomy" id="412755"/>
    <lineage>
        <taxon>unclassified sequences</taxon>
        <taxon>metagenomes</taxon>
        <taxon>ecological metagenomes</taxon>
    </lineage>
</organism>
<dbReference type="EMBL" id="LAZR01028028">
    <property type="protein sequence ID" value="KKL63855.1"/>
    <property type="molecule type" value="Genomic_DNA"/>
</dbReference>
<accession>A0A0F9G2T5</accession>
<proteinExistence type="predicted"/>
<dbReference type="AlphaFoldDB" id="A0A0F9G2T5"/>
<reference evidence="1" key="1">
    <citation type="journal article" date="2015" name="Nature">
        <title>Complex archaea that bridge the gap between prokaryotes and eukaryotes.</title>
        <authorList>
            <person name="Spang A."/>
            <person name="Saw J.H."/>
            <person name="Jorgensen S.L."/>
            <person name="Zaremba-Niedzwiedzka K."/>
            <person name="Martijn J."/>
            <person name="Lind A.E."/>
            <person name="van Eijk R."/>
            <person name="Schleper C."/>
            <person name="Guy L."/>
            <person name="Ettema T.J."/>
        </authorList>
    </citation>
    <scope>NUCLEOTIDE SEQUENCE</scope>
</reference>